<keyword evidence="9" id="KW-1185">Reference proteome</keyword>
<keyword evidence="5 6" id="KW-0472">Membrane</keyword>
<gene>
    <name evidence="8" type="ordered locus">Slip_0216</name>
</gene>
<keyword evidence="4 6" id="KW-1133">Transmembrane helix</keyword>
<evidence type="ECO:0000256" key="1">
    <source>
        <dbReference type="ARBA" id="ARBA00004141"/>
    </source>
</evidence>
<dbReference type="KEGG" id="slp:Slip_0216"/>
<name>D7CJB7_SYNLT</name>
<evidence type="ECO:0000313" key="8">
    <source>
        <dbReference type="EMBL" id="ADI01006.1"/>
    </source>
</evidence>
<evidence type="ECO:0000256" key="3">
    <source>
        <dbReference type="ARBA" id="ARBA00022748"/>
    </source>
</evidence>
<comment type="subcellular location">
    <subcellularLocation>
        <location evidence="1">Membrane</location>
        <topology evidence="1">Multi-pass membrane protein</topology>
    </subcellularLocation>
</comment>
<evidence type="ECO:0000259" key="7">
    <source>
        <dbReference type="Pfam" id="PF05140"/>
    </source>
</evidence>
<evidence type="ECO:0000256" key="6">
    <source>
        <dbReference type="SAM" id="Phobius"/>
    </source>
</evidence>
<feature type="transmembrane region" description="Helical" evidence="6">
    <location>
        <begin position="101"/>
        <end position="123"/>
    </location>
</feature>
<dbReference type="GO" id="GO:0017004">
    <property type="term" value="P:cytochrome complex assembly"/>
    <property type="evidence" value="ECO:0007669"/>
    <property type="project" value="UniProtKB-KW"/>
</dbReference>
<reference evidence="9" key="1">
    <citation type="journal article" date="2010" name="Stand. Genomic Sci.">
        <title>Complete genome sequence of Syntrophothermus lipocalidus type strain (TGB-C1T).</title>
        <authorList>
            <consortium name="US DOE Joint Genome Institute (JGI-PGF)"/>
            <person name="Djao O."/>
            <person name="Zhang X."/>
            <person name="Lucas S."/>
            <person name="Lapidus A."/>
            <person name="Glavina Del Rio T."/>
            <person name="Nolan M."/>
            <person name="Tice H."/>
            <person name="Cheng J."/>
            <person name="Han C."/>
            <person name="Tapia R."/>
            <person name="Goodwin L."/>
            <person name="Pitluck S."/>
            <person name="Liolios K."/>
            <person name="Ivanova N."/>
            <person name="Mavromatis K."/>
            <person name="Mikhailova N."/>
            <person name="Ovchinnikova G."/>
            <person name="Pati A."/>
            <person name="Brambilla E."/>
            <person name="Chen A."/>
            <person name="Palaniappan K."/>
            <person name="Land M."/>
            <person name="Hauser L."/>
            <person name="Chang Y."/>
            <person name="Jeffries C."/>
            <person name="Rohde M."/>
            <person name="Sikorski J."/>
            <person name="Spring S."/>
            <person name="Goker M."/>
            <person name="Detter J."/>
            <person name="Woyke T."/>
            <person name="Bristow J."/>
            <person name="Eisen J."/>
            <person name="Markowitz V."/>
            <person name="Hugenholtz P."/>
            <person name="Kyrpides N."/>
            <person name="Klenk H."/>
        </authorList>
    </citation>
    <scope>NUCLEOTIDE SEQUENCE [LARGE SCALE GENOMIC DNA]</scope>
    <source>
        <strain evidence="9">DSM 12680 / TGB-C1</strain>
    </source>
</reference>
<keyword evidence="3" id="KW-0201">Cytochrome c-type biogenesis</keyword>
<dbReference type="EMBL" id="CP002048">
    <property type="protein sequence ID" value="ADI01006.1"/>
    <property type="molecule type" value="Genomic_DNA"/>
</dbReference>
<proteinExistence type="predicted"/>
<sequence length="355" mass="39390">MEVVDVSAVERARGRNMSRARQFYRAISSVDAGLILLFLIGLDTAVGSIAFPSGFSHTVVFRLLLLLLLFNLVLCTFSRLSRFRSLALHGTADTKCVIRHTGILVLHLGVVLTLIGAIVNNFYGYSSQISILKGQTVDLSEKMKLDNPVFMTLDAFEIAVNEDGSPSQFYSHVTLHEAKGQEMKRVISVNHPLVFGGMKVYQEGFEYLVRVEAITGSVHQPARLLHQGDYLRFPGTERVVKIFRYFSDFDPEGGMRQTSMKTGNPRIVYSVYENDRLIGVGAAKLGSKIMVDDDVFVVFHGVEPMTILRVKSDPGLRVTLVGGMLLVSGVIAAISAESAIRRRIFQQRSRPEEGF</sequence>
<evidence type="ECO:0000256" key="4">
    <source>
        <dbReference type="ARBA" id="ARBA00022989"/>
    </source>
</evidence>
<organism evidence="8 9">
    <name type="scientific">Syntrophothermus lipocalidus (strain DSM 12680 / TGB-C1)</name>
    <dbReference type="NCBI Taxonomy" id="643648"/>
    <lineage>
        <taxon>Bacteria</taxon>
        <taxon>Bacillati</taxon>
        <taxon>Bacillota</taxon>
        <taxon>Clostridia</taxon>
        <taxon>Eubacteriales</taxon>
        <taxon>Syntrophomonadaceae</taxon>
        <taxon>Syntrophothermus</taxon>
    </lineage>
</organism>
<feature type="transmembrane region" description="Helical" evidence="6">
    <location>
        <begin position="23"/>
        <end position="40"/>
    </location>
</feature>
<dbReference type="HOGENOM" id="CLU_034630_1_0_9"/>
<keyword evidence="2 6" id="KW-0812">Transmembrane</keyword>
<evidence type="ECO:0000256" key="2">
    <source>
        <dbReference type="ARBA" id="ARBA00022692"/>
    </source>
</evidence>
<dbReference type="InterPro" id="IPR023494">
    <property type="entry name" value="Cyt_c_bgen_Ccs1/CcsB/ResB"/>
</dbReference>
<feature type="transmembrane region" description="Helical" evidence="6">
    <location>
        <begin position="318"/>
        <end position="340"/>
    </location>
</feature>
<dbReference type="Proteomes" id="UP000000378">
    <property type="component" value="Chromosome"/>
</dbReference>
<dbReference type="GO" id="GO:0016020">
    <property type="term" value="C:membrane"/>
    <property type="evidence" value="ECO:0007669"/>
    <property type="project" value="UniProtKB-SubCell"/>
</dbReference>
<reference evidence="8 9" key="2">
    <citation type="journal article" date="2010" name="Stand. Genomic Sci.">
        <title>Complete genome sequence of Syntrophothermus lipocalidus type strain (TGB-C1).</title>
        <authorList>
            <person name="Djao O.D."/>
            <person name="Zhang X."/>
            <person name="Lucas S."/>
            <person name="Lapidus A."/>
            <person name="Del Rio T.G."/>
            <person name="Nolan M."/>
            <person name="Tice H."/>
            <person name="Cheng J.F."/>
            <person name="Han C."/>
            <person name="Tapia R."/>
            <person name="Goodwin L."/>
            <person name="Pitluck S."/>
            <person name="Liolios K."/>
            <person name="Ivanova N."/>
            <person name="Mavromatis K."/>
            <person name="Mikhailova N."/>
            <person name="Ovchinnikova G."/>
            <person name="Pati A."/>
            <person name="Brambilla E."/>
            <person name="Chen A."/>
            <person name="Palaniappan K."/>
            <person name="Land M."/>
            <person name="Hauser L."/>
            <person name="Chang Y.J."/>
            <person name="Jeffries C.D."/>
            <person name="Rohde M."/>
            <person name="Sikorski J."/>
            <person name="Spring S."/>
            <person name="Goker M."/>
            <person name="Detter J.C."/>
            <person name="Woyke T."/>
            <person name="Bristow J."/>
            <person name="Eisen J.A."/>
            <person name="Markowitz V."/>
            <person name="Hugenholtz P."/>
            <person name="Kyrpides N.C."/>
            <person name="Klenk H.P."/>
        </authorList>
    </citation>
    <scope>NUCLEOTIDE SEQUENCE [LARGE SCALE GENOMIC DNA]</scope>
    <source>
        <strain evidence="9">DSM 12680 / TGB-C1</strain>
    </source>
</reference>
<dbReference type="eggNOG" id="COG1333">
    <property type="taxonomic scope" value="Bacteria"/>
</dbReference>
<protein>
    <submittedName>
        <fullName evidence="8">ResB family protein</fullName>
    </submittedName>
</protein>
<evidence type="ECO:0000256" key="5">
    <source>
        <dbReference type="ARBA" id="ARBA00023136"/>
    </source>
</evidence>
<dbReference type="AlphaFoldDB" id="D7CJB7"/>
<evidence type="ECO:0000313" key="9">
    <source>
        <dbReference type="Proteomes" id="UP000000378"/>
    </source>
</evidence>
<feature type="transmembrane region" description="Helical" evidence="6">
    <location>
        <begin position="60"/>
        <end position="80"/>
    </location>
</feature>
<accession>D7CJB7</accession>
<dbReference type="Pfam" id="PF05140">
    <property type="entry name" value="ResB"/>
    <property type="match status" value="1"/>
</dbReference>
<dbReference type="InterPro" id="IPR007816">
    <property type="entry name" value="ResB-like_domain"/>
</dbReference>
<dbReference type="PROSITE" id="PS50890">
    <property type="entry name" value="PUA"/>
    <property type="match status" value="1"/>
</dbReference>
<feature type="domain" description="ResB-like" evidence="7">
    <location>
        <begin position="95"/>
        <end position="275"/>
    </location>
</feature>
<dbReference type="STRING" id="643648.Slip_0216"/>
<dbReference type="PANTHER" id="PTHR31566">
    <property type="entry name" value="CYTOCHROME C BIOGENESIS PROTEIN CCS1, CHLOROPLASTIC"/>
    <property type="match status" value="1"/>
</dbReference>
<dbReference type="PANTHER" id="PTHR31566:SF5">
    <property type="entry name" value="RESB-LIKE DOMAIN-CONTAINING PROTEIN"/>
    <property type="match status" value="1"/>
</dbReference>